<accession>A0A974VYH9</accession>
<keyword evidence="1" id="KW-0472">Membrane</keyword>
<dbReference type="EMBL" id="CP070617">
    <property type="protein sequence ID" value="QSE87943.1"/>
    <property type="molecule type" value="Genomic_DNA"/>
</dbReference>
<geneLocation type="plasmid" evidence="2 3">
    <name>unnamed2</name>
</geneLocation>
<reference evidence="2 3" key="2">
    <citation type="journal article" date="2022" name="Arch. Microbiol.">
        <title>Rhodococcus pseudokoreensis sp. nov. isolated from the rhizosphere of young M26 apple rootstocks.</title>
        <authorList>
            <person name="Kampfer P."/>
            <person name="Glaeser S.P."/>
            <person name="Blom J."/>
            <person name="Wolf J."/>
            <person name="Benning S."/>
            <person name="Schloter M."/>
            <person name="Neumann-Schaal M."/>
        </authorList>
    </citation>
    <scope>NUCLEOTIDE SEQUENCE [LARGE SCALE GENOMIC DNA]</scope>
    <source>
        <strain evidence="2 3">R79</strain>
    </source>
</reference>
<sequence length="157" mass="16690">MNPIDHRILSDRKAHFPMGNTLNDNRTIFIRGRWARRLTAIALVALATTLIGGGPAQAATTILAAENPFDGVTPDFSIFGLQFTQAWQKVLGGFWGIGFVVTAFSAIRATVALARAKKGGYGVQVAEQTEDAKWAGIAFGALSMLGVIVGGVITVFQ</sequence>
<dbReference type="RefSeq" id="WP_206004703.1">
    <property type="nucleotide sequence ID" value="NZ_CP070617.1"/>
</dbReference>
<organism evidence="2 3">
    <name type="scientific">Rhodococcus pseudokoreensis</name>
    <dbReference type="NCBI Taxonomy" id="2811421"/>
    <lineage>
        <taxon>Bacteria</taxon>
        <taxon>Bacillati</taxon>
        <taxon>Actinomycetota</taxon>
        <taxon>Actinomycetes</taxon>
        <taxon>Mycobacteriales</taxon>
        <taxon>Nocardiaceae</taxon>
        <taxon>Rhodococcus</taxon>
    </lineage>
</organism>
<reference evidence="2 3" key="1">
    <citation type="journal article" date="2021" name="Microbiol. Resour. Announc.">
        <title>Complete Genome Sequences of Two Rhodococcus sp. Strains with Large and Linear Chromosomes, Isolated from Apple Rhizosphere.</title>
        <authorList>
            <person name="Benning S."/>
            <person name="Brugnone N."/>
            <person name="Siani R."/>
            <person name="Kublik S."/>
            <person name="Schloter M."/>
            <person name="Rad V."/>
        </authorList>
    </citation>
    <scope>NUCLEOTIDE SEQUENCE [LARGE SCALE GENOMIC DNA]</scope>
    <source>
        <strain evidence="2 3">R79</strain>
    </source>
</reference>
<feature type="transmembrane region" description="Helical" evidence="1">
    <location>
        <begin position="93"/>
        <end position="114"/>
    </location>
</feature>
<evidence type="ECO:0000313" key="2">
    <source>
        <dbReference type="EMBL" id="QSE87943.1"/>
    </source>
</evidence>
<keyword evidence="1" id="KW-1133">Transmembrane helix</keyword>
<name>A0A974VYH9_9NOCA</name>
<gene>
    <name evidence="2" type="ORF">JWS13_04335</name>
</gene>
<keyword evidence="2" id="KW-0614">Plasmid</keyword>
<dbReference type="Proteomes" id="UP000662986">
    <property type="component" value="Plasmid unnamed2"/>
</dbReference>
<proteinExistence type="predicted"/>
<keyword evidence="1" id="KW-0812">Transmembrane</keyword>
<evidence type="ECO:0000256" key="1">
    <source>
        <dbReference type="SAM" id="Phobius"/>
    </source>
</evidence>
<feature type="transmembrane region" description="Helical" evidence="1">
    <location>
        <begin position="134"/>
        <end position="156"/>
    </location>
</feature>
<evidence type="ECO:0000313" key="3">
    <source>
        <dbReference type="Proteomes" id="UP000662986"/>
    </source>
</evidence>
<protein>
    <recommendedName>
        <fullName evidence="4">DUF4134 domain-containing protein</fullName>
    </recommendedName>
</protein>
<evidence type="ECO:0008006" key="4">
    <source>
        <dbReference type="Google" id="ProtNLM"/>
    </source>
</evidence>
<keyword evidence="3" id="KW-1185">Reference proteome</keyword>